<dbReference type="InterPro" id="IPR012893">
    <property type="entry name" value="HipA-like_C"/>
</dbReference>
<dbReference type="GO" id="GO:0005829">
    <property type="term" value="C:cytosol"/>
    <property type="evidence" value="ECO:0007669"/>
    <property type="project" value="TreeGrafter"/>
</dbReference>
<dbReference type="OrthoDB" id="9805913at2"/>
<protein>
    <submittedName>
        <fullName evidence="5">HipA domain-containing protein</fullName>
    </submittedName>
</protein>
<organism evidence="5 6">
    <name type="scientific">Phaeocystidibacter marisrubri</name>
    <dbReference type="NCBI Taxonomy" id="1577780"/>
    <lineage>
        <taxon>Bacteria</taxon>
        <taxon>Pseudomonadati</taxon>
        <taxon>Bacteroidota</taxon>
        <taxon>Flavobacteriia</taxon>
        <taxon>Flavobacteriales</taxon>
        <taxon>Phaeocystidibacteraceae</taxon>
        <taxon>Phaeocystidibacter</taxon>
    </lineage>
</organism>
<reference evidence="5 6" key="1">
    <citation type="submission" date="2019-10" db="EMBL/GenBank/DDBJ databases">
        <title>Genome sequence of Phaeocystidibacter marisrubri JCM30614 (type strain).</title>
        <authorList>
            <person name="Bowman J.P."/>
        </authorList>
    </citation>
    <scope>NUCLEOTIDE SEQUENCE [LARGE SCALE GENOMIC DNA]</scope>
    <source>
        <strain evidence="5 6">JCM 30614</strain>
    </source>
</reference>
<evidence type="ECO:0000256" key="2">
    <source>
        <dbReference type="ARBA" id="ARBA00022679"/>
    </source>
</evidence>
<accession>A0A6L3ZEQ3</accession>
<dbReference type="EMBL" id="WBVQ01000002">
    <property type="protein sequence ID" value="KAB2816315.1"/>
    <property type="molecule type" value="Genomic_DNA"/>
</dbReference>
<keyword evidence="3" id="KW-0418">Kinase</keyword>
<name>A0A6L3ZEQ3_9FLAO</name>
<dbReference type="Proteomes" id="UP000484164">
    <property type="component" value="Unassembled WGS sequence"/>
</dbReference>
<dbReference type="Pfam" id="PF07804">
    <property type="entry name" value="HipA_C"/>
    <property type="match status" value="1"/>
</dbReference>
<dbReference type="GO" id="GO:0004674">
    <property type="term" value="F:protein serine/threonine kinase activity"/>
    <property type="evidence" value="ECO:0007669"/>
    <property type="project" value="TreeGrafter"/>
</dbReference>
<dbReference type="InterPro" id="IPR052028">
    <property type="entry name" value="HipA_Ser/Thr_kinase"/>
</dbReference>
<sequence length="337" mass="38689">MTIQKTFQVCPGTLAKGYDTYSSTCLKYVFNGKKVSPILPYNSPLLDGKDGETFEANKRRLSISGVQEKFSVIQIKNQIRLTEEGESGTFILKPIPRDLMRVDQVPANEHLTMQIAKQVYQIKTAENALVFFQNGGPAYITKRFDIVDEKTKWAKEDFATLANKTSETDGENYKYNFSYEGIGKLIKTYVPAYRVEMEKFFSLVVFNYLFSNGDAHLKNFSILETEKGDHILSPAYDLLNTRIHVNDADFALTEGLFDEEYYSDEMKANGWCGRDDFEVFGDRIGLKPQQIAMLLEPFLKDQPMVHELIQNSFLNEETKALYKDHYLTRLKKLTNTL</sequence>
<evidence type="ECO:0000313" key="5">
    <source>
        <dbReference type="EMBL" id="KAB2816315.1"/>
    </source>
</evidence>
<dbReference type="AlphaFoldDB" id="A0A6L3ZEQ3"/>
<evidence type="ECO:0000256" key="1">
    <source>
        <dbReference type="ARBA" id="ARBA00010164"/>
    </source>
</evidence>
<dbReference type="Gene3D" id="1.10.1070.20">
    <property type="match status" value="1"/>
</dbReference>
<feature type="domain" description="HipA-like C-terminal" evidence="4">
    <location>
        <begin position="61"/>
        <end position="296"/>
    </location>
</feature>
<evidence type="ECO:0000313" key="6">
    <source>
        <dbReference type="Proteomes" id="UP000484164"/>
    </source>
</evidence>
<evidence type="ECO:0000259" key="4">
    <source>
        <dbReference type="Pfam" id="PF07804"/>
    </source>
</evidence>
<keyword evidence="6" id="KW-1185">Reference proteome</keyword>
<keyword evidence="2" id="KW-0808">Transferase</keyword>
<dbReference type="RefSeq" id="WP_151693742.1">
    <property type="nucleotide sequence ID" value="NZ_BMGX01000001.1"/>
</dbReference>
<proteinExistence type="inferred from homology"/>
<dbReference type="PANTHER" id="PTHR37419:SF1">
    <property type="entry name" value="SERINE_THREONINE-PROTEIN KINASE TOXIN HIPA"/>
    <property type="match status" value="1"/>
</dbReference>
<dbReference type="PANTHER" id="PTHR37419">
    <property type="entry name" value="SERINE/THREONINE-PROTEIN KINASE TOXIN HIPA"/>
    <property type="match status" value="1"/>
</dbReference>
<gene>
    <name evidence="5" type="ORF">F8C82_11565</name>
</gene>
<evidence type="ECO:0000256" key="3">
    <source>
        <dbReference type="ARBA" id="ARBA00022777"/>
    </source>
</evidence>
<comment type="caution">
    <text evidence="5">The sequence shown here is derived from an EMBL/GenBank/DDBJ whole genome shotgun (WGS) entry which is preliminary data.</text>
</comment>
<comment type="similarity">
    <text evidence="1">Belongs to the HipA Ser/Thr kinase family.</text>
</comment>